<dbReference type="GeneID" id="9526412"/>
<dbReference type="RefSeq" id="XP_003011460.1">
    <property type="nucleotide sequence ID" value="XM_003011414.1"/>
</dbReference>
<dbReference type="EMBL" id="ABSU01000026">
    <property type="protein sequence ID" value="EFE30820.1"/>
    <property type="molecule type" value="Genomic_DNA"/>
</dbReference>
<keyword evidence="3" id="KW-1185">Reference proteome</keyword>
<evidence type="ECO:0000256" key="1">
    <source>
        <dbReference type="SAM" id="MobiDB-lite"/>
    </source>
</evidence>
<dbReference type="KEGG" id="abe:ARB_02310"/>
<dbReference type="AlphaFoldDB" id="D4B1I1"/>
<organism evidence="2 3">
    <name type="scientific">Arthroderma benhamiae (strain ATCC MYA-4681 / CBS 112371)</name>
    <name type="common">Trichophyton mentagrophytes</name>
    <dbReference type="NCBI Taxonomy" id="663331"/>
    <lineage>
        <taxon>Eukaryota</taxon>
        <taxon>Fungi</taxon>
        <taxon>Dikarya</taxon>
        <taxon>Ascomycota</taxon>
        <taxon>Pezizomycotina</taxon>
        <taxon>Eurotiomycetes</taxon>
        <taxon>Eurotiomycetidae</taxon>
        <taxon>Onygenales</taxon>
        <taxon>Arthrodermataceae</taxon>
        <taxon>Trichophyton</taxon>
    </lineage>
</organism>
<dbReference type="Proteomes" id="UP000008866">
    <property type="component" value="Unassembled WGS sequence"/>
</dbReference>
<feature type="compositionally biased region" description="Basic and acidic residues" evidence="1">
    <location>
        <begin position="46"/>
        <end position="56"/>
    </location>
</feature>
<sequence>MPGPKGKANIGAEEEAVESMVLKVVGIIIGYALLTSRASLAWGTQTREEERERRDGGAAGRESYTARILGDREDEGISSTTASNDDDREKDEKLSVQRSKVEVAFSCFSLFGLPRG</sequence>
<proteinExistence type="predicted"/>
<protein>
    <submittedName>
        <fullName evidence="2">Uncharacterized protein</fullName>
    </submittedName>
</protein>
<dbReference type="HOGENOM" id="CLU_2096298_0_0_1"/>
<reference evidence="3" key="1">
    <citation type="journal article" date="2011" name="Genome Biol.">
        <title>Comparative and functional genomics provide insights into the pathogenicity of dermatophytic fungi.</title>
        <authorList>
            <person name="Burmester A."/>
            <person name="Shelest E."/>
            <person name="Gloeckner G."/>
            <person name="Heddergott C."/>
            <person name="Schindler S."/>
            <person name="Staib P."/>
            <person name="Heidel A."/>
            <person name="Felder M."/>
            <person name="Petzold A."/>
            <person name="Szafranski K."/>
            <person name="Feuermann M."/>
            <person name="Pedruzzi I."/>
            <person name="Priebe S."/>
            <person name="Groth M."/>
            <person name="Winkler R."/>
            <person name="Li W."/>
            <person name="Kniemeyer O."/>
            <person name="Schroeckh V."/>
            <person name="Hertweck C."/>
            <person name="Hube B."/>
            <person name="White T.C."/>
            <person name="Platzer M."/>
            <person name="Guthke R."/>
            <person name="Heitman J."/>
            <person name="Woestemeyer J."/>
            <person name="Zipfel P.F."/>
            <person name="Monod M."/>
            <person name="Brakhage A.A."/>
        </authorList>
    </citation>
    <scope>NUCLEOTIDE SEQUENCE [LARGE SCALE GENOMIC DNA]</scope>
    <source>
        <strain evidence="3">ATCC MYA-4681 / CBS 112371</strain>
    </source>
</reference>
<comment type="caution">
    <text evidence="2">The sequence shown here is derived from an EMBL/GenBank/DDBJ whole genome shotgun (WGS) entry which is preliminary data.</text>
</comment>
<evidence type="ECO:0000313" key="2">
    <source>
        <dbReference type="EMBL" id="EFE30820.1"/>
    </source>
</evidence>
<feature type="compositionally biased region" description="Basic and acidic residues" evidence="1">
    <location>
        <begin position="85"/>
        <end position="95"/>
    </location>
</feature>
<feature type="region of interest" description="Disordered" evidence="1">
    <location>
        <begin position="42"/>
        <end position="95"/>
    </location>
</feature>
<gene>
    <name evidence="2" type="ORF">ARB_02310</name>
</gene>
<accession>D4B1I1</accession>
<evidence type="ECO:0000313" key="3">
    <source>
        <dbReference type="Proteomes" id="UP000008866"/>
    </source>
</evidence>
<name>D4B1I1_ARTBC</name>